<feature type="compositionally biased region" description="Low complexity" evidence="9">
    <location>
        <begin position="597"/>
        <end position="609"/>
    </location>
</feature>
<dbReference type="Pfam" id="PF12114">
    <property type="entry name" value="Period_C"/>
    <property type="match status" value="1"/>
</dbReference>
<feature type="region of interest" description="Disordered" evidence="9">
    <location>
        <begin position="868"/>
        <end position="937"/>
    </location>
</feature>
<dbReference type="GO" id="GO:0000122">
    <property type="term" value="P:negative regulation of transcription by RNA polymerase II"/>
    <property type="evidence" value="ECO:0007669"/>
    <property type="project" value="TreeGrafter"/>
</dbReference>
<evidence type="ECO:0000256" key="8">
    <source>
        <dbReference type="ARBA" id="ARBA00023242"/>
    </source>
</evidence>
<feature type="compositionally biased region" description="Low complexity" evidence="9">
    <location>
        <begin position="1290"/>
        <end position="1302"/>
    </location>
</feature>
<dbReference type="InterPro" id="IPR035965">
    <property type="entry name" value="PAS-like_dom_sf"/>
</dbReference>
<dbReference type="RefSeq" id="XP_032817910.1">
    <property type="nucleotide sequence ID" value="XM_032962019.1"/>
</dbReference>
<feature type="compositionally biased region" description="Pro residues" evidence="9">
    <location>
        <begin position="727"/>
        <end position="747"/>
    </location>
</feature>
<dbReference type="InterPro" id="IPR022728">
    <property type="entry name" value="Period_circadian-like_C"/>
</dbReference>
<feature type="region of interest" description="Disordered" evidence="9">
    <location>
        <begin position="685"/>
        <end position="714"/>
    </location>
</feature>
<feature type="compositionally biased region" description="Low complexity" evidence="9">
    <location>
        <begin position="74"/>
        <end position="129"/>
    </location>
</feature>
<evidence type="ECO:0000313" key="11">
    <source>
        <dbReference type="Proteomes" id="UP001318040"/>
    </source>
</evidence>
<reference evidence="12 13" key="1">
    <citation type="submission" date="2025-04" db="UniProtKB">
        <authorList>
            <consortium name="RefSeq"/>
        </authorList>
    </citation>
    <scope>IDENTIFICATION</scope>
    <source>
        <tissue evidence="12 13">Sperm</tissue>
    </source>
</reference>
<dbReference type="SUPFAM" id="SSF55785">
    <property type="entry name" value="PYP-like sensor domain (PAS domain)"/>
    <property type="match status" value="1"/>
</dbReference>
<evidence type="ECO:0000313" key="12">
    <source>
        <dbReference type="RefSeq" id="XP_032817908.1"/>
    </source>
</evidence>
<feature type="domain" description="PAS" evidence="10">
    <location>
        <begin position="387"/>
        <end position="431"/>
    </location>
</feature>
<dbReference type="Proteomes" id="UP001318040">
    <property type="component" value="Chromosome 28"/>
</dbReference>
<dbReference type="GO" id="GO:0032922">
    <property type="term" value="P:circadian regulation of gene expression"/>
    <property type="evidence" value="ECO:0007669"/>
    <property type="project" value="TreeGrafter"/>
</dbReference>
<evidence type="ECO:0000256" key="2">
    <source>
        <dbReference type="ARBA" id="ARBA00004496"/>
    </source>
</evidence>
<dbReference type="InterPro" id="IPR000014">
    <property type="entry name" value="PAS"/>
</dbReference>
<feature type="compositionally biased region" description="Polar residues" evidence="9">
    <location>
        <begin position="923"/>
        <end position="937"/>
    </location>
</feature>
<keyword evidence="7" id="KW-0804">Transcription</keyword>
<dbReference type="CTD" id="5187"/>
<dbReference type="GO" id="GO:0005634">
    <property type="term" value="C:nucleus"/>
    <property type="evidence" value="ECO:0007669"/>
    <property type="project" value="UniProtKB-SubCell"/>
</dbReference>
<comment type="subcellular location">
    <subcellularLocation>
        <location evidence="2">Cytoplasm</location>
    </subcellularLocation>
    <subcellularLocation>
        <location evidence="1">Nucleus</location>
    </subcellularLocation>
</comment>
<dbReference type="Gene3D" id="3.30.450.20">
    <property type="entry name" value="PAS domain"/>
    <property type="match status" value="2"/>
</dbReference>
<protein>
    <submittedName>
        <fullName evidence="12 13">Period circadian protein homolog 1</fullName>
    </submittedName>
</protein>
<keyword evidence="4" id="KW-0677">Repeat</keyword>
<dbReference type="InterPro" id="IPR013655">
    <property type="entry name" value="PAS_fold_3"/>
</dbReference>
<proteinExistence type="predicted"/>
<dbReference type="GO" id="GO:0043153">
    <property type="term" value="P:entrainment of circadian clock by photoperiod"/>
    <property type="evidence" value="ECO:0007669"/>
    <property type="project" value="TreeGrafter"/>
</dbReference>
<evidence type="ECO:0000256" key="6">
    <source>
        <dbReference type="ARBA" id="ARBA00023108"/>
    </source>
</evidence>
<evidence type="ECO:0000313" key="14">
    <source>
        <dbReference type="RefSeq" id="XP_032817910.1"/>
    </source>
</evidence>
<feature type="compositionally biased region" description="Low complexity" evidence="9">
    <location>
        <begin position="51"/>
        <end position="63"/>
    </location>
</feature>
<feature type="compositionally biased region" description="Basic and acidic residues" evidence="9">
    <location>
        <begin position="1313"/>
        <end position="1325"/>
    </location>
</feature>
<feature type="compositionally biased region" description="Basic and acidic residues" evidence="9">
    <location>
        <begin position="23"/>
        <end position="39"/>
    </location>
</feature>
<sequence>MDTEQCEASDAMAMPAGTAGNDPCRRDDEPSHPRDHEEEPGPPADDVDMKSNGSQGNDSSGNDELNGSESNGTGSHDGASRGAGSSGRSRGSGKDSALMLLTSESNKSSNSQSPSPPSSSNAFSLLSSSEQDHPSTSGCSSEQSMKAKTQKALLKTLKDLKARLPPERRVKGKSSTLATLQYAVSCIKQIRANEEYYQLWTVDDGKTATLDIGTYTMEELETITSEYTPKSTDTFAMVVSLISGRMMFSSEHTAWTLGCRKELLSDVKFVEMLAPQDVSVFYSATAPGKLPPWGSMHEAAAAAFEYPQEKPFFCRIRGGGSKDEAVYLPFRLTPYLMKVREGEDGADAGGEPCCLVLAERVHSGYEAPRIPPEKRIFTTTHTPGCVFLDVDERAIPLLGYLPQDLVGTPMLTYIHPNDRHLMLAVHKKILKFVGQPFDHSPFRFCSYNGDYVTIDTSWSSFVNPWSRKVAFIIGRHKVRTGPLNEDVFASPAVAVVGEVEPRAPDSDVADIQERIHKLLLQPVHNNGSSGYGSLMGSNGHDSHGHRLSLASSSEGTGAAPDDGHADKPMSFAQICVDVQQLTNPGRQQQQRFPEPLGRQQQQQLGAQVGDQGRMVLPKAVLEMGQECPRAGRKRSTRAVTDDTGKKEQTAMPSYQQINCLYSIIRYLESCNVPKAEKRKCPALCEASSSTSDDEKPDVAAQDPSGAEMDPEVMEAEPEMAVEPVEPVAPPAMATPPPPPPPLAPLPLPLSKAESAMSVTSQCSYSSTIVHVGDRDKKNQPPDSEIAALEDTPNMGGGDPPEMPGKGGTAPPPEKEREREEYKKVGLTKEVLSAHTLKEEQTYIQRFLARDGTTNFWAFGSPHRFCLPSQHRGRSRDRGVHGLSHQSSKVSGPTLRRAGTSGAGTGAGTSGRLSKSKPKRAKQQQESSDSGPGSTYAQTPFQRRATAGTRFQPTVEQVAACSQSWLPSDECLGPLRQHVASLPPHVAVGPPGLGPQGVGLYQLSYPLPVLPGFQPVSAEAQFPATTVAAATVPPYLAPVLTFMMPQNYLLPAAGCYQVAGSAQGPAPAVYTLPPFALASAGAPGLIADPSQASAATPAASMPMMSSLTSAPASSGRYPQHIITTGVEEEEEEEAPGVDDVDMGEAADLLAAVEPAALAGSRASTPGVLAAPLSPGLEEQDSAPSLFDQSRCSSPLQLNLLNLDEATPRANERADGGAGAEQQPGEQQDASEEGNNNDTMSTSSDLLDLLLQEDSHSGTDSAASGSGSSGSGSSGSRSLGSAGSGGSNACDTSRSGTGSTSNTSQYFASNDSSEVDQKERKEREEDNKFKQLLLQDPIWLLMANTNESVMMTYQLPSRDVETVLKEDREKLKEMQKLQPRFTEAQRRELCEVHPWLKKGGLPVAINIQVCECGSTTSTKASAPFDVETHEMDDGGMLELGEEGSGVAQQAGTVAPQPMLLPPPPPAPFGGTVSAAMRAAHKTAQASEGVAMETGVLRRDWQQRGQIASPAKRAQQQQSEASSEFARPSACK</sequence>
<keyword evidence="3" id="KW-0963">Cytoplasm</keyword>
<feature type="compositionally biased region" description="Low complexity" evidence="9">
    <location>
        <begin position="1253"/>
        <end position="1264"/>
    </location>
</feature>
<feature type="region of interest" description="Disordered" evidence="9">
    <location>
        <begin position="727"/>
        <end position="748"/>
    </location>
</feature>
<evidence type="ECO:0000256" key="4">
    <source>
        <dbReference type="ARBA" id="ARBA00022737"/>
    </source>
</evidence>
<evidence type="ECO:0000256" key="1">
    <source>
        <dbReference type="ARBA" id="ARBA00004123"/>
    </source>
</evidence>
<dbReference type="GO" id="GO:0000976">
    <property type="term" value="F:transcription cis-regulatory region binding"/>
    <property type="evidence" value="ECO:0007669"/>
    <property type="project" value="TreeGrafter"/>
</dbReference>
<dbReference type="SMART" id="SM00091">
    <property type="entry name" value="PAS"/>
    <property type="match status" value="1"/>
</dbReference>
<feature type="region of interest" description="Disordered" evidence="9">
    <location>
        <begin position="529"/>
        <end position="567"/>
    </location>
</feature>
<dbReference type="GO" id="GO:0005737">
    <property type="term" value="C:cytoplasm"/>
    <property type="evidence" value="ECO:0007669"/>
    <property type="project" value="UniProtKB-SubCell"/>
</dbReference>
<feature type="region of interest" description="Disordered" evidence="9">
    <location>
        <begin position="1"/>
        <end position="148"/>
    </location>
</feature>
<dbReference type="Pfam" id="PF23170">
    <property type="entry name" value="bHLH_PER"/>
    <property type="match status" value="1"/>
</dbReference>
<keyword evidence="8" id="KW-0539">Nucleus</keyword>
<dbReference type="FunFam" id="3.30.450.20:FF:000013">
    <property type="entry name" value="Period circadian protein homolog 2"/>
    <property type="match status" value="1"/>
</dbReference>
<dbReference type="PANTHER" id="PTHR11269">
    <property type="entry name" value="PERIOD CIRCADIAN PROTEIN"/>
    <property type="match status" value="1"/>
</dbReference>
<keyword evidence="5" id="KW-0805">Transcription regulation</keyword>
<evidence type="ECO:0000256" key="5">
    <source>
        <dbReference type="ARBA" id="ARBA00023015"/>
    </source>
</evidence>
<feature type="region of interest" description="Disordered" evidence="9">
    <location>
        <begin position="769"/>
        <end position="824"/>
    </location>
</feature>
<evidence type="ECO:0000259" key="10">
    <source>
        <dbReference type="PROSITE" id="PS50112"/>
    </source>
</evidence>
<feature type="region of interest" description="Disordered" evidence="9">
    <location>
        <begin position="1253"/>
        <end position="1325"/>
    </location>
</feature>
<evidence type="ECO:0000313" key="13">
    <source>
        <dbReference type="RefSeq" id="XP_032817909.1"/>
    </source>
</evidence>
<dbReference type="PANTHER" id="PTHR11269:SF16">
    <property type="entry name" value="PERIOD CIRCADIAN PROTEIN"/>
    <property type="match status" value="1"/>
</dbReference>
<dbReference type="RefSeq" id="XP_032817909.1">
    <property type="nucleotide sequence ID" value="XM_032962018.1"/>
</dbReference>
<organism evidence="11 12">
    <name type="scientific">Petromyzon marinus</name>
    <name type="common">Sea lamprey</name>
    <dbReference type="NCBI Taxonomy" id="7757"/>
    <lineage>
        <taxon>Eukaryota</taxon>
        <taxon>Metazoa</taxon>
        <taxon>Chordata</taxon>
        <taxon>Craniata</taxon>
        <taxon>Vertebrata</taxon>
        <taxon>Cyclostomata</taxon>
        <taxon>Hyperoartia</taxon>
        <taxon>Petromyzontiformes</taxon>
        <taxon>Petromyzontidae</taxon>
        <taxon>Petromyzon</taxon>
    </lineage>
</organism>
<dbReference type="InterPro" id="IPR050760">
    <property type="entry name" value="Period_circadian_regulator"/>
</dbReference>
<dbReference type="GO" id="GO:0001222">
    <property type="term" value="F:transcription corepressor binding"/>
    <property type="evidence" value="ECO:0007669"/>
    <property type="project" value="TreeGrafter"/>
</dbReference>
<feature type="region of interest" description="Disordered" evidence="9">
    <location>
        <begin position="585"/>
        <end position="609"/>
    </location>
</feature>
<feature type="region of interest" description="Disordered" evidence="9">
    <location>
        <begin position="1207"/>
        <end position="1240"/>
    </location>
</feature>
<feature type="compositionally biased region" description="Basic and acidic residues" evidence="9">
    <location>
        <begin position="812"/>
        <end position="823"/>
    </location>
</feature>
<feature type="region of interest" description="Disordered" evidence="9">
    <location>
        <begin position="1498"/>
        <end position="1529"/>
    </location>
</feature>
<feature type="compositionally biased region" description="Low complexity" evidence="9">
    <location>
        <begin position="1511"/>
        <end position="1521"/>
    </location>
</feature>
<accession>A0AAJ7TJT9</accession>
<dbReference type="Pfam" id="PF08447">
    <property type="entry name" value="PAS_3"/>
    <property type="match status" value="1"/>
</dbReference>
<keyword evidence="6" id="KW-0090">Biological rhythms</keyword>
<keyword evidence="11" id="KW-1185">Reference proteome</keyword>
<dbReference type="RefSeq" id="XP_032817908.1">
    <property type="nucleotide sequence ID" value="XM_032962017.1"/>
</dbReference>
<dbReference type="InterPro" id="IPR048814">
    <property type="entry name" value="Per1-3_PAS-A"/>
</dbReference>
<dbReference type="InterPro" id="IPR057310">
    <property type="entry name" value="PER1-3_bHLH"/>
</dbReference>
<feature type="region of interest" description="Disordered" evidence="9">
    <location>
        <begin position="626"/>
        <end position="647"/>
    </location>
</feature>
<name>A0AAJ7TJT9_PETMA</name>
<evidence type="ECO:0000256" key="9">
    <source>
        <dbReference type="SAM" id="MobiDB-lite"/>
    </source>
</evidence>
<dbReference type="PROSITE" id="PS50112">
    <property type="entry name" value="PAS"/>
    <property type="match status" value="1"/>
</dbReference>
<dbReference type="KEGG" id="pmrn:116946838"/>
<gene>
    <name evidence="12 13 14" type="primary">PER1</name>
</gene>
<evidence type="ECO:0000256" key="3">
    <source>
        <dbReference type="ARBA" id="ARBA00022490"/>
    </source>
</evidence>
<dbReference type="CDD" id="cd00130">
    <property type="entry name" value="PAS"/>
    <property type="match status" value="1"/>
</dbReference>
<feature type="region of interest" description="Disordered" evidence="9">
    <location>
        <begin position="1168"/>
        <end position="1188"/>
    </location>
</feature>
<feature type="compositionally biased region" description="Polar residues" evidence="9">
    <location>
        <begin position="134"/>
        <end position="144"/>
    </location>
</feature>
<dbReference type="Pfam" id="PF21353">
    <property type="entry name" value="Per3-like_PAS-A"/>
    <property type="match status" value="1"/>
</dbReference>
<evidence type="ECO:0000256" key="7">
    <source>
        <dbReference type="ARBA" id="ARBA00023163"/>
    </source>
</evidence>